<dbReference type="GO" id="GO:0003677">
    <property type="term" value="F:DNA binding"/>
    <property type="evidence" value="ECO:0007669"/>
    <property type="project" value="UniProtKB-UniRule"/>
</dbReference>
<organism evidence="6 7">
    <name type="scientific">Nonomuraea rhodomycinica</name>
    <dbReference type="NCBI Taxonomy" id="1712872"/>
    <lineage>
        <taxon>Bacteria</taxon>
        <taxon>Bacillati</taxon>
        <taxon>Actinomycetota</taxon>
        <taxon>Actinomycetes</taxon>
        <taxon>Streptosporangiales</taxon>
        <taxon>Streptosporangiaceae</taxon>
        <taxon>Nonomuraea</taxon>
    </lineage>
</organism>
<evidence type="ECO:0000256" key="2">
    <source>
        <dbReference type="ARBA" id="ARBA00023125"/>
    </source>
</evidence>
<dbReference type="PANTHER" id="PTHR47506:SF1">
    <property type="entry name" value="HTH-TYPE TRANSCRIPTIONAL REGULATOR YJDC"/>
    <property type="match status" value="1"/>
</dbReference>
<sequence length="198" mass="21459">MAVAFTAEDRERITASLLDTAEQLFATQGLKKTSLEELVAPSGIAKGSFYAFYDSKEALYKDVMIRRAPLVGRRLAEALSRPPSTEALAALMRAATEVLTGDPFYRRLLTHPDELAAVARRVGPEEIARVTPHLVQPLIRYFAQGQADGVIVPGVPPEILVGVVRTAGLVVVNRDRFGADYEQVLDATIDALARGLTA</sequence>
<reference evidence="6 7" key="1">
    <citation type="submission" date="2020-06" db="EMBL/GenBank/DDBJ databases">
        <authorList>
            <person name="Chanama M."/>
        </authorList>
    </citation>
    <scope>NUCLEOTIDE SEQUENCE [LARGE SCALE GENOMIC DNA]</scope>
    <source>
        <strain evidence="6 7">TBRC6557</strain>
    </source>
</reference>
<dbReference type="Proteomes" id="UP000546126">
    <property type="component" value="Unassembled WGS sequence"/>
</dbReference>
<dbReference type="AlphaFoldDB" id="A0A7Y6IIZ7"/>
<dbReference type="PROSITE" id="PS50977">
    <property type="entry name" value="HTH_TETR_2"/>
    <property type="match status" value="1"/>
</dbReference>
<proteinExistence type="predicted"/>
<evidence type="ECO:0000256" key="1">
    <source>
        <dbReference type="ARBA" id="ARBA00023015"/>
    </source>
</evidence>
<dbReference type="InterPro" id="IPR001647">
    <property type="entry name" value="HTH_TetR"/>
</dbReference>
<dbReference type="PANTHER" id="PTHR47506">
    <property type="entry name" value="TRANSCRIPTIONAL REGULATORY PROTEIN"/>
    <property type="match status" value="1"/>
</dbReference>
<dbReference type="SUPFAM" id="SSF48498">
    <property type="entry name" value="Tetracyclin repressor-like, C-terminal domain"/>
    <property type="match status" value="1"/>
</dbReference>
<comment type="caution">
    <text evidence="6">The sequence shown here is derived from an EMBL/GenBank/DDBJ whole genome shotgun (WGS) entry which is preliminary data.</text>
</comment>
<dbReference type="Gene3D" id="1.10.357.10">
    <property type="entry name" value="Tetracycline Repressor, domain 2"/>
    <property type="match status" value="1"/>
</dbReference>
<keyword evidence="2 4" id="KW-0238">DNA-binding</keyword>
<accession>A0A7Y6IIZ7</accession>
<evidence type="ECO:0000313" key="6">
    <source>
        <dbReference type="EMBL" id="NUW39012.1"/>
    </source>
</evidence>
<dbReference type="EMBL" id="JABWGO010000001">
    <property type="protein sequence ID" value="NUW39012.1"/>
    <property type="molecule type" value="Genomic_DNA"/>
</dbReference>
<keyword evidence="1" id="KW-0805">Transcription regulation</keyword>
<feature type="domain" description="HTH tetR-type" evidence="5">
    <location>
        <begin position="11"/>
        <end position="71"/>
    </location>
</feature>
<dbReference type="PRINTS" id="PR00455">
    <property type="entry name" value="HTHTETR"/>
</dbReference>
<protein>
    <submittedName>
        <fullName evidence="6">TetR/AcrR family transcriptional regulator</fullName>
    </submittedName>
</protein>
<evidence type="ECO:0000256" key="4">
    <source>
        <dbReference type="PROSITE-ProRule" id="PRU00335"/>
    </source>
</evidence>
<dbReference type="Gene3D" id="1.10.10.60">
    <property type="entry name" value="Homeodomain-like"/>
    <property type="match status" value="1"/>
</dbReference>
<feature type="DNA-binding region" description="H-T-H motif" evidence="4">
    <location>
        <begin position="34"/>
        <end position="53"/>
    </location>
</feature>
<gene>
    <name evidence="6" type="ORF">HT134_02560</name>
</gene>
<keyword evidence="7" id="KW-1185">Reference proteome</keyword>
<dbReference type="SUPFAM" id="SSF46689">
    <property type="entry name" value="Homeodomain-like"/>
    <property type="match status" value="1"/>
</dbReference>
<dbReference type="RefSeq" id="WP_175598615.1">
    <property type="nucleotide sequence ID" value="NZ_JABWGO010000001.1"/>
</dbReference>
<dbReference type="InterPro" id="IPR009057">
    <property type="entry name" value="Homeodomain-like_sf"/>
</dbReference>
<dbReference type="Pfam" id="PF00440">
    <property type="entry name" value="TetR_N"/>
    <property type="match status" value="1"/>
</dbReference>
<evidence type="ECO:0000313" key="7">
    <source>
        <dbReference type="Proteomes" id="UP000546126"/>
    </source>
</evidence>
<evidence type="ECO:0000256" key="3">
    <source>
        <dbReference type="ARBA" id="ARBA00023163"/>
    </source>
</evidence>
<evidence type="ECO:0000259" key="5">
    <source>
        <dbReference type="PROSITE" id="PS50977"/>
    </source>
</evidence>
<name>A0A7Y6IIZ7_9ACTN</name>
<keyword evidence="3" id="KW-0804">Transcription</keyword>
<dbReference type="InterPro" id="IPR036271">
    <property type="entry name" value="Tet_transcr_reg_TetR-rel_C_sf"/>
</dbReference>